<dbReference type="EMBL" id="CP068073">
    <property type="protein sequence ID" value="QQS84026.1"/>
    <property type="molecule type" value="Genomic_DNA"/>
</dbReference>
<accession>A0A143PEG4</accession>
<keyword evidence="1" id="KW-0812">Transmembrane</keyword>
<proteinExistence type="predicted"/>
<feature type="transmembrane region" description="Helical" evidence="1">
    <location>
        <begin position="14"/>
        <end position="33"/>
    </location>
</feature>
<evidence type="ECO:0000256" key="1">
    <source>
        <dbReference type="SAM" id="Phobius"/>
    </source>
</evidence>
<evidence type="ECO:0000313" key="4">
    <source>
        <dbReference type="Proteomes" id="UP000293854"/>
    </source>
</evidence>
<evidence type="ECO:0000313" key="2">
    <source>
        <dbReference type="EMBL" id="QQS84026.1"/>
    </source>
</evidence>
<evidence type="ECO:0000313" key="5">
    <source>
        <dbReference type="Proteomes" id="UP000595942"/>
    </source>
</evidence>
<dbReference type="AlphaFoldDB" id="A0A143PEG4"/>
<organism evidence="3 4">
    <name type="scientific">Staphylococcus condimenti</name>
    <dbReference type="NCBI Taxonomy" id="70255"/>
    <lineage>
        <taxon>Bacteria</taxon>
        <taxon>Bacillati</taxon>
        <taxon>Bacillota</taxon>
        <taxon>Bacilli</taxon>
        <taxon>Bacillales</taxon>
        <taxon>Staphylococcaceae</taxon>
        <taxon>Staphylococcus</taxon>
    </lineage>
</organism>
<dbReference type="KEGG" id="scv:A4G25_11975"/>
<evidence type="ECO:0000313" key="3">
    <source>
        <dbReference type="EMBL" id="RZI00767.1"/>
    </source>
</evidence>
<dbReference type="Proteomes" id="UP000293854">
    <property type="component" value="Unassembled WGS sequence"/>
</dbReference>
<gene>
    <name evidence="3" type="ORF">EIG99_10625</name>
    <name evidence="2" type="ORF">I6J05_06490</name>
</gene>
<feature type="transmembrane region" description="Helical" evidence="1">
    <location>
        <begin position="124"/>
        <end position="147"/>
    </location>
</feature>
<dbReference type="EMBL" id="RQTE01000230">
    <property type="protein sequence ID" value="RZI00767.1"/>
    <property type="molecule type" value="Genomic_DNA"/>
</dbReference>
<dbReference type="Proteomes" id="UP000595942">
    <property type="component" value="Chromosome"/>
</dbReference>
<sequence length="169" mass="19926">MLKQYFNTPKMPLVFYYTPYVAVHVVMVFNLLADNAGFLRWFWTIFTFLLGSYTYAWLSDYMLYTSQNNFVRYIFAKSVIFRSDFGTIVKNAHATNKQNRAFKIEGNKIREDNMLYVKRTFVSIVGNVIGKFILAFLLYPIFIISIFTHPIIIKKYKEVALQEEQSGMQ</sequence>
<feature type="transmembrane region" description="Helical" evidence="1">
    <location>
        <begin position="40"/>
        <end position="58"/>
    </location>
</feature>
<name>A0A143PEG4_9STAP</name>
<reference evidence="2 5" key="2">
    <citation type="submission" date="2021-01" db="EMBL/GenBank/DDBJ databases">
        <title>FDA dAtabase for Regulatory Grade micrObial Sequences (FDA-ARGOS): Supporting development and validation of Infectious Disease Dx tests.</title>
        <authorList>
            <person name="Sproer C."/>
            <person name="Gronow S."/>
            <person name="Severitt S."/>
            <person name="Schroder I."/>
            <person name="Tallon L."/>
            <person name="Sadzewicz L."/>
            <person name="Zhao X."/>
            <person name="Boylan J."/>
            <person name="Ott S."/>
            <person name="Bowen H."/>
            <person name="Vavikolanu K."/>
            <person name="Mehta A."/>
            <person name="Aluvathingal J."/>
            <person name="Nadendla S."/>
            <person name="Lowell S."/>
            <person name="Myers T."/>
            <person name="Yan Y."/>
            <person name="Sichtig H."/>
        </authorList>
    </citation>
    <scope>NUCLEOTIDE SEQUENCE [LARGE SCALE GENOMIC DNA]</scope>
    <source>
        <strain evidence="2 5">FDAARGOS_1148</strain>
    </source>
</reference>
<protein>
    <submittedName>
        <fullName evidence="3">Uncharacterized protein</fullName>
    </submittedName>
</protein>
<reference evidence="3 4" key="1">
    <citation type="submission" date="2018-11" db="EMBL/GenBank/DDBJ databases">
        <title>Genomic profiling of Staphylococcus species from a Poultry farm system in KwaZulu-Natal, South Africa.</title>
        <authorList>
            <person name="Amoako D.G."/>
            <person name="Somboro A.M."/>
            <person name="Abia A.L.K."/>
            <person name="Bester L.A."/>
            <person name="Essack S.Y."/>
        </authorList>
    </citation>
    <scope>NUCLEOTIDE SEQUENCE [LARGE SCALE GENOMIC DNA]</scope>
    <source>
        <strain evidence="3 4">SA11</strain>
    </source>
</reference>
<keyword evidence="1" id="KW-1133">Transmembrane helix</keyword>
<keyword evidence="1" id="KW-0472">Membrane</keyword>
<dbReference type="OrthoDB" id="2413369at2"/>
<keyword evidence="5" id="KW-1185">Reference proteome</keyword>